<reference evidence="3 4" key="1">
    <citation type="journal article" date="2016" name="Nat. Commun.">
        <title>Thousands of microbial genomes shed light on interconnected biogeochemical processes in an aquifer system.</title>
        <authorList>
            <person name="Anantharaman K."/>
            <person name="Brown C.T."/>
            <person name="Hug L.A."/>
            <person name="Sharon I."/>
            <person name="Castelle C.J."/>
            <person name="Probst A.J."/>
            <person name="Thomas B.C."/>
            <person name="Singh A."/>
            <person name="Wilkins M.J."/>
            <person name="Karaoz U."/>
            <person name="Brodie E.L."/>
            <person name="Williams K.H."/>
            <person name="Hubbard S.S."/>
            <person name="Banfield J.F."/>
        </authorList>
    </citation>
    <scope>NUCLEOTIDE SEQUENCE [LARGE SCALE GENOMIC DNA]</scope>
    <source>
        <strain evidence="4">RIFCSPLOWO2_12_FULL_64_10</strain>
    </source>
</reference>
<evidence type="ECO:0000313" key="4">
    <source>
        <dbReference type="Proteomes" id="UP000178606"/>
    </source>
</evidence>
<dbReference type="Proteomes" id="UP000178606">
    <property type="component" value="Unassembled WGS sequence"/>
</dbReference>
<accession>A0A1F6C2Z1</accession>
<dbReference type="InterPro" id="IPR035930">
    <property type="entry name" value="FomD-like_sf"/>
</dbReference>
<evidence type="ECO:0000256" key="1">
    <source>
        <dbReference type="ARBA" id="ARBA00022801"/>
    </source>
</evidence>
<dbReference type="InterPro" id="IPR050212">
    <property type="entry name" value="Ntdp-like"/>
</dbReference>
<dbReference type="PANTHER" id="PTHR39159:SF1">
    <property type="entry name" value="UPF0374 PROTEIN YGAC"/>
    <property type="match status" value="1"/>
</dbReference>
<dbReference type="GO" id="GO:0016787">
    <property type="term" value="F:hydrolase activity"/>
    <property type="evidence" value="ECO:0007669"/>
    <property type="project" value="UniProtKB-KW"/>
</dbReference>
<dbReference type="AlphaFoldDB" id="A0A1F6C2Z1"/>
<dbReference type="PANTHER" id="PTHR39159">
    <property type="match status" value="1"/>
</dbReference>
<dbReference type="Gene3D" id="2.40.380.10">
    <property type="entry name" value="FomD-like"/>
    <property type="match status" value="1"/>
</dbReference>
<sequence>MAEYITEIKRHINKPDQTFRCEALARGPGHLVLRYVSDRTGRVGDVTFAPGATTYAHYWEGRGYVAWRMHDPDGRLRGHVFHICKEVRIGSEAVDYRDMLLDIWVGADGGVVLLDEEEVRECAEKGLISREDVAWIEGQGREVLAHLEEIVQEIGG</sequence>
<evidence type="ECO:0000259" key="2">
    <source>
        <dbReference type="Pfam" id="PF04167"/>
    </source>
</evidence>
<evidence type="ECO:0000313" key="3">
    <source>
        <dbReference type="EMBL" id="OGG43448.1"/>
    </source>
</evidence>
<name>A0A1F6C2Z1_HANXR</name>
<dbReference type="SUPFAM" id="SSF159234">
    <property type="entry name" value="FomD-like"/>
    <property type="match status" value="1"/>
</dbReference>
<protein>
    <recommendedName>
        <fullName evidence="2">DUF402 domain-containing protein</fullName>
    </recommendedName>
</protein>
<gene>
    <name evidence="3" type="ORF">A3F84_02350</name>
</gene>
<dbReference type="InterPro" id="IPR007295">
    <property type="entry name" value="DUF402"/>
</dbReference>
<comment type="caution">
    <text evidence="3">The sequence shown here is derived from an EMBL/GenBank/DDBJ whole genome shotgun (WGS) entry which is preliminary data.</text>
</comment>
<organism evidence="3 4">
    <name type="scientific">Handelsmanbacteria sp. (strain RIFCSPLOWO2_12_FULL_64_10)</name>
    <dbReference type="NCBI Taxonomy" id="1817868"/>
    <lineage>
        <taxon>Bacteria</taxon>
        <taxon>Candidatus Handelsmaniibacteriota</taxon>
    </lineage>
</organism>
<feature type="domain" description="DUF402" evidence="2">
    <location>
        <begin position="9"/>
        <end position="149"/>
    </location>
</feature>
<keyword evidence="1" id="KW-0378">Hydrolase</keyword>
<dbReference type="EMBL" id="MFKF01000434">
    <property type="protein sequence ID" value="OGG43448.1"/>
    <property type="molecule type" value="Genomic_DNA"/>
</dbReference>
<dbReference type="Pfam" id="PF04167">
    <property type="entry name" value="DUF402"/>
    <property type="match status" value="1"/>
</dbReference>
<proteinExistence type="predicted"/>